<dbReference type="SUPFAM" id="SSF54211">
    <property type="entry name" value="Ribosomal protein S5 domain 2-like"/>
    <property type="match status" value="1"/>
</dbReference>
<dbReference type="Proteomes" id="UP000216991">
    <property type="component" value="Unassembled WGS sequence"/>
</dbReference>
<dbReference type="EC" id="2.7.1.148" evidence="2 10"/>
<organism evidence="13 14">
    <name type="scientific">Sandarakinorhabdus cyanobacteriorum</name>
    <dbReference type="NCBI Taxonomy" id="1981098"/>
    <lineage>
        <taxon>Bacteria</taxon>
        <taxon>Pseudomonadati</taxon>
        <taxon>Pseudomonadota</taxon>
        <taxon>Alphaproteobacteria</taxon>
        <taxon>Sphingomonadales</taxon>
        <taxon>Sphingosinicellaceae</taxon>
        <taxon>Sandarakinorhabdus</taxon>
    </lineage>
</organism>
<evidence type="ECO:0000256" key="6">
    <source>
        <dbReference type="ARBA" id="ARBA00022777"/>
    </source>
</evidence>
<evidence type="ECO:0000313" key="13">
    <source>
        <dbReference type="EMBL" id="OYQ28813.1"/>
    </source>
</evidence>
<dbReference type="InterPro" id="IPR036554">
    <property type="entry name" value="GHMP_kinase_C_sf"/>
</dbReference>
<proteinExistence type="inferred from homology"/>
<feature type="active site" evidence="10">
    <location>
        <position position="9"/>
    </location>
</feature>
<evidence type="ECO:0000256" key="2">
    <source>
        <dbReference type="ARBA" id="ARBA00012052"/>
    </source>
</evidence>
<dbReference type="GO" id="GO:0050515">
    <property type="term" value="F:4-(cytidine 5'-diphospho)-2-C-methyl-D-erythritol kinase activity"/>
    <property type="evidence" value="ECO:0007669"/>
    <property type="project" value="UniProtKB-UniRule"/>
</dbReference>
<evidence type="ECO:0000256" key="1">
    <source>
        <dbReference type="ARBA" id="ARBA00009684"/>
    </source>
</evidence>
<dbReference type="OrthoDB" id="9809438at2"/>
<evidence type="ECO:0000256" key="3">
    <source>
        <dbReference type="ARBA" id="ARBA00017473"/>
    </source>
</evidence>
<dbReference type="PANTHER" id="PTHR43527:SF2">
    <property type="entry name" value="4-DIPHOSPHOCYTIDYL-2-C-METHYL-D-ERYTHRITOL KINASE, CHLOROPLASTIC"/>
    <property type="match status" value="1"/>
</dbReference>
<dbReference type="HAMAP" id="MF_00061">
    <property type="entry name" value="IspE"/>
    <property type="match status" value="1"/>
</dbReference>
<dbReference type="InterPro" id="IPR006204">
    <property type="entry name" value="GHMP_kinase_N_dom"/>
</dbReference>
<keyword evidence="6 10" id="KW-0418">Kinase</keyword>
<evidence type="ECO:0000259" key="12">
    <source>
        <dbReference type="Pfam" id="PF08544"/>
    </source>
</evidence>
<evidence type="ECO:0000256" key="9">
    <source>
        <dbReference type="ARBA" id="ARBA00032554"/>
    </source>
</evidence>
<feature type="domain" description="GHMP kinase N-terminal" evidence="11">
    <location>
        <begin position="66"/>
        <end position="143"/>
    </location>
</feature>
<evidence type="ECO:0000256" key="8">
    <source>
        <dbReference type="ARBA" id="ARBA00023229"/>
    </source>
</evidence>
<comment type="caution">
    <text evidence="13">The sequence shown here is derived from an EMBL/GenBank/DDBJ whole genome shotgun (WGS) entry which is preliminary data.</text>
</comment>
<dbReference type="GO" id="GO:0019288">
    <property type="term" value="P:isopentenyl diphosphate biosynthetic process, methylerythritol 4-phosphate pathway"/>
    <property type="evidence" value="ECO:0007669"/>
    <property type="project" value="UniProtKB-UniRule"/>
</dbReference>
<reference evidence="13 14" key="1">
    <citation type="submission" date="2017-07" db="EMBL/GenBank/DDBJ databases">
        <title>Sandarakinorhabdus cyanobacteriorum sp. nov., a novel bacterium isolated from cyanobacterial aggregates in a eutrophic lake.</title>
        <authorList>
            <person name="Cai H."/>
        </authorList>
    </citation>
    <scope>NUCLEOTIDE SEQUENCE [LARGE SCALE GENOMIC DNA]</scope>
    <source>
        <strain evidence="13 14">TH057</strain>
    </source>
</reference>
<dbReference type="InterPro" id="IPR014721">
    <property type="entry name" value="Ribsml_uS5_D2-typ_fold_subgr"/>
</dbReference>
<dbReference type="GO" id="GO:0016114">
    <property type="term" value="P:terpenoid biosynthetic process"/>
    <property type="evidence" value="ECO:0007669"/>
    <property type="project" value="UniProtKB-UniRule"/>
</dbReference>
<evidence type="ECO:0000256" key="4">
    <source>
        <dbReference type="ARBA" id="ARBA00022679"/>
    </source>
</evidence>
<evidence type="ECO:0000259" key="11">
    <source>
        <dbReference type="Pfam" id="PF00288"/>
    </source>
</evidence>
<comment type="function">
    <text evidence="10">Catalyzes the phosphorylation of the position 2 hydroxy group of 4-diphosphocytidyl-2C-methyl-D-erythritol.</text>
</comment>
<dbReference type="NCBIfam" id="NF011202">
    <property type="entry name" value="PRK14608.1"/>
    <property type="match status" value="1"/>
</dbReference>
<dbReference type="InterPro" id="IPR020568">
    <property type="entry name" value="Ribosomal_Su5_D2-typ_SF"/>
</dbReference>
<dbReference type="UniPathway" id="UPA00056">
    <property type="reaction ID" value="UER00094"/>
</dbReference>
<dbReference type="SUPFAM" id="SSF55060">
    <property type="entry name" value="GHMP Kinase, C-terminal domain"/>
    <property type="match status" value="1"/>
</dbReference>
<name>A0A255YI09_9SPHN</name>
<dbReference type="RefSeq" id="WP_094473621.1">
    <property type="nucleotide sequence ID" value="NZ_NOXT01000107.1"/>
</dbReference>
<keyword evidence="8 10" id="KW-0414">Isoprene biosynthesis</keyword>
<keyword evidence="4 10" id="KW-0808">Transferase</keyword>
<dbReference type="Pfam" id="PF00288">
    <property type="entry name" value="GHMP_kinases_N"/>
    <property type="match status" value="1"/>
</dbReference>
<feature type="binding site" evidence="10">
    <location>
        <begin position="94"/>
        <end position="104"/>
    </location>
    <ligand>
        <name>ATP</name>
        <dbReference type="ChEBI" id="CHEBI:30616"/>
    </ligand>
</feature>
<dbReference type="GO" id="GO:0005524">
    <property type="term" value="F:ATP binding"/>
    <property type="evidence" value="ECO:0007669"/>
    <property type="project" value="UniProtKB-UniRule"/>
</dbReference>
<evidence type="ECO:0000256" key="10">
    <source>
        <dbReference type="HAMAP-Rule" id="MF_00061"/>
    </source>
</evidence>
<feature type="domain" description="GHMP kinase C-terminal" evidence="12">
    <location>
        <begin position="205"/>
        <end position="258"/>
    </location>
</feature>
<evidence type="ECO:0000256" key="5">
    <source>
        <dbReference type="ARBA" id="ARBA00022741"/>
    </source>
</evidence>
<dbReference type="AlphaFoldDB" id="A0A255YI09"/>
<dbReference type="Gene3D" id="3.30.230.10">
    <property type="match status" value="1"/>
</dbReference>
<comment type="similarity">
    <text evidence="1 10">Belongs to the GHMP kinase family. IspE subfamily.</text>
</comment>
<dbReference type="InterPro" id="IPR004424">
    <property type="entry name" value="IspE"/>
</dbReference>
<gene>
    <name evidence="10" type="primary">ispE</name>
    <name evidence="13" type="ORF">CHU93_08260</name>
</gene>
<sequence length="271" mass="27889">MLHEPAPAKINLALHLRRRRPDGYHDLESLFAFTEFGDTLTGEAADGLSLTLSGPMAAAADVGDDNLVLRAARALASAAGMSAGARLHLEKRIPVAAGLGGGSADAAAALRLLNRLWGLGWPLDRLAALAEPLGADVPVCVHSQTMFGAGKGELLSPWPGSMAGTPLLLVNPRVAVPTGPVFAGWDRQDRGGIDRTAPLTALRNDMTAAAVAIQPVISDVLAQLSAHKPIVARMSGSGATCLALFDTNAAMAATADALAGTGWWICATAIR</sequence>
<keyword evidence="14" id="KW-1185">Reference proteome</keyword>
<dbReference type="PANTHER" id="PTHR43527">
    <property type="entry name" value="4-DIPHOSPHOCYTIDYL-2-C-METHYL-D-ERYTHRITOL KINASE, CHLOROPLASTIC"/>
    <property type="match status" value="1"/>
</dbReference>
<keyword evidence="7 10" id="KW-0067">ATP-binding</keyword>
<comment type="catalytic activity">
    <reaction evidence="10">
        <text>4-CDP-2-C-methyl-D-erythritol + ATP = 4-CDP-2-C-methyl-D-erythritol 2-phosphate + ADP + H(+)</text>
        <dbReference type="Rhea" id="RHEA:18437"/>
        <dbReference type="ChEBI" id="CHEBI:15378"/>
        <dbReference type="ChEBI" id="CHEBI:30616"/>
        <dbReference type="ChEBI" id="CHEBI:57823"/>
        <dbReference type="ChEBI" id="CHEBI:57919"/>
        <dbReference type="ChEBI" id="CHEBI:456216"/>
        <dbReference type="EC" id="2.7.1.148"/>
    </reaction>
</comment>
<accession>A0A255YI09</accession>
<comment type="pathway">
    <text evidence="10">Isoprenoid biosynthesis; isopentenyl diphosphate biosynthesis via DXP pathway; isopentenyl diphosphate from 1-deoxy-D-xylulose 5-phosphate: step 3/6.</text>
</comment>
<keyword evidence="5 10" id="KW-0547">Nucleotide-binding</keyword>
<protein>
    <recommendedName>
        <fullName evidence="3 10">4-diphosphocytidyl-2-C-methyl-D-erythritol kinase</fullName>
        <shortName evidence="10">CMK</shortName>
        <ecNumber evidence="2 10">2.7.1.148</ecNumber>
    </recommendedName>
    <alternativeName>
        <fullName evidence="9 10">4-(cytidine-5'-diphospho)-2-C-methyl-D-erythritol kinase</fullName>
    </alternativeName>
</protein>
<evidence type="ECO:0000313" key="14">
    <source>
        <dbReference type="Proteomes" id="UP000216991"/>
    </source>
</evidence>
<dbReference type="NCBIfam" id="TIGR00154">
    <property type="entry name" value="ispE"/>
    <property type="match status" value="1"/>
</dbReference>
<dbReference type="InterPro" id="IPR013750">
    <property type="entry name" value="GHMP_kinase_C_dom"/>
</dbReference>
<dbReference type="Pfam" id="PF08544">
    <property type="entry name" value="GHMP_kinases_C"/>
    <property type="match status" value="1"/>
</dbReference>
<feature type="active site" evidence="10">
    <location>
        <position position="136"/>
    </location>
</feature>
<dbReference type="PIRSF" id="PIRSF010376">
    <property type="entry name" value="IspE"/>
    <property type="match status" value="1"/>
</dbReference>
<dbReference type="Gene3D" id="3.30.70.890">
    <property type="entry name" value="GHMP kinase, C-terminal domain"/>
    <property type="match status" value="1"/>
</dbReference>
<evidence type="ECO:0000256" key="7">
    <source>
        <dbReference type="ARBA" id="ARBA00022840"/>
    </source>
</evidence>
<dbReference type="EMBL" id="NOXT01000107">
    <property type="protein sequence ID" value="OYQ28813.1"/>
    <property type="molecule type" value="Genomic_DNA"/>
</dbReference>